<feature type="transmembrane region" description="Helical" evidence="2">
    <location>
        <begin position="543"/>
        <end position="563"/>
    </location>
</feature>
<dbReference type="AlphaFoldDB" id="A0A8E0VLH3"/>
<dbReference type="OrthoDB" id="284854at2759"/>
<name>A0A8E0VLH3_9TREM</name>
<feature type="region of interest" description="Disordered" evidence="1">
    <location>
        <begin position="195"/>
        <end position="217"/>
    </location>
</feature>
<feature type="compositionally biased region" description="Low complexity" evidence="1">
    <location>
        <begin position="195"/>
        <end position="211"/>
    </location>
</feature>
<evidence type="ECO:0000256" key="2">
    <source>
        <dbReference type="SAM" id="Phobius"/>
    </source>
</evidence>
<dbReference type="EMBL" id="LUCM01004102">
    <property type="protein sequence ID" value="KAA0194817.1"/>
    <property type="molecule type" value="Genomic_DNA"/>
</dbReference>
<keyword evidence="4" id="KW-1185">Reference proteome</keyword>
<dbReference type="Proteomes" id="UP000728185">
    <property type="component" value="Unassembled WGS sequence"/>
</dbReference>
<feature type="region of interest" description="Disordered" evidence="1">
    <location>
        <begin position="608"/>
        <end position="627"/>
    </location>
</feature>
<sequence>MLRSFSFCKGLQWEKQNPLVKKELFGMSNSKENNESVSTTRKPAQQSVLQNTMSNDMQGRSLEVSGGSRQGSFRSSFRRHGPRERMPTTQDQGDENITDHDQHQKPMIGRSVDDTSYVQTGQDLYAQSGRSPAGRPITRAATTGVTGIDFVRADQRQMAQHMAQHPHSPYLMASTSQHLDEFNEPVNELGYGSIQQTRQGQRGQTAGPQQAEPQRSRVTMASAQLSMGSREHHAAEIRLAHGELISPSETHQAAVGLIEIREAVHNNDGSRPQSPTNVVSTKISKIHKAEHLEPSNLQPPEMGVSHARRRTLPSIITEPPKRPPGSSKGKWQKKQSPPTRRAAADGLRKGLLNASGRIDEDAVHSADNLPADAAATYIIENGIRKRVQAVTQQQQQKLLRNPYSDHGGKRDERQRPEWTTAYDPYRPAMDSTMVITRTDHSRVEPASEQAELQPLPRTYRIDSEISLLGATKESSMPDLPSACNHESSRSRAAHGRHMGLTRAEIDRLTQVRRRELTEELERRRRGEIVIRLADIKDWIRNNFVLVFVLLINASLALFFFNLLTGVSDHLGSTGGGTASGHPRSRSAPPPLSAAGTVQLAKKVLSDAVKKTRSGVTGSTGMTTKREH</sequence>
<keyword evidence="2" id="KW-1133">Transmembrane helix</keyword>
<keyword evidence="2" id="KW-0812">Transmembrane</keyword>
<feature type="compositionally biased region" description="Polar residues" evidence="1">
    <location>
        <begin position="613"/>
        <end position="627"/>
    </location>
</feature>
<keyword evidence="2" id="KW-0472">Membrane</keyword>
<proteinExistence type="predicted"/>
<feature type="compositionally biased region" description="Low complexity" evidence="1">
    <location>
        <begin position="324"/>
        <end position="338"/>
    </location>
</feature>
<accession>A0A8E0VLH3</accession>
<feature type="region of interest" description="Disordered" evidence="1">
    <location>
        <begin position="312"/>
        <end position="346"/>
    </location>
</feature>
<feature type="compositionally biased region" description="Low complexity" evidence="1">
    <location>
        <begin position="65"/>
        <end position="75"/>
    </location>
</feature>
<comment type="caution">
    <text evidence="3">The sequence shown here is derived from an EMBL/GenBank/DDBJ whole genome shotgun (WGS) entry which is preliminary data.</text>
</comment>
<evidence type="ECO:0000313" key="4">
    <source>
        <dbReference type="Proteomes" id="UP000728185"/>
    </source>
</evidence>
<protein>
    <submittedName>
        <fullName evidence="3">Putative junctophilin</fullName>
    </submittedName>
</protein>
<evidence type="ECO:0000313" key="3">
    <source>
        <dbReference type="EMBL" id="KAA0194817.1"/>
    </source>
</evidence>
<reference evidence="3" key="1">
    <citation type="submission" date="2019-05" db="EMBL/GenBank/DDBJ databases">
        <title>Annotation for the trematode Fasciolopsis buski.</title>
        <authorList>
            <person name="Choi Y.-J."/>
        </authorList>
    </citation>
    <scope>NUCLEOTIDE SEQUENCE</scope>
    <source>
        <strain evidence="3">HT</strain>
        <tissue evidence="3">Whole worm</tissue>
    </source>
</reference>
<gene>
    <name evidence="3" type="ORF">FBUS_11317</name>
</gene>
<feature type="region of interest" description="Disordered" evidence="1">
    <location>
        <begin position="573"/>
        <end position="592"/>
    </location>
</feature>
<feature type="region of interest" description="Disordered" evidence="1">
    <location>
        <begin position="53"/>
        <end position="116"/>
    </location>
</feature>
<evidence type="ECO:0000256" key="1">
    <source>
        <dbReference type="SAM" id="MobiDB-lite"/>
    </source>
</evidence>
<organism evidence="3 4">
    <name type="scientific">Fasciolopsis buskii</name>
    <dbReference type="NCBI Taxonomy" id="27845"/>
    <lineage>
        <taxon>Eukaryota</taxon>
        <taxon>Metazoa</taxon>
        <taxon>Spiralia</taxon>
        <taxon>Lophotrochozoa</taxon>
        <taxon>Platyhelminthes</taxon>
        <taxon>Trematoda</taxon>
        <taxon>Digenea</taxon>
        <taxon>Plagiorchiida</taxon>
        <taxon>Echinostomata</taxon>
        <taxon>Echinostomatoidea</taxon>
        <taxon>Fasciolidae</taxon>
        <taxon>Fasciolopsis</taxon>
    </lineage>
</organism>
<feature type="region of interest" description="Disordered" evidence="1">
    <location>
        <begin position="474"/>
        <end position="496"/>
    </location>
</feature>